<dbReference type="InterPro" id="IPR036890">
    <property type="entry name" value="HATPase_C_sf"/>
</dbReference>
<proteinExistence type="predicted"/>
<name>A0A2H0VEE5_9BACT</name>
<dbReference type="Proteomes" id="UP000230557">
    <property type="component" value="Unassembled WGS sequence"/>
</dbReference>
<dbReference type="AlphaFoldDB" id="A0A2H0VEE5"/>
<evidence type="ECO:0000259" key="1">
    <source>
        <dbReference type="Pfam" id="PF14213"/>
    </source>
</evidence>
<evidence type="ECO:0000313" key="3">
    <source>
        <dbReference type="Proteomes" id="UP000230557"/>
    </source>
</evidence>
<accession>A0A2H0VEE5</accession>
<keyword evidence="2" id="KW-0808">Transferase</keyword>
<protein>
    <submittedName>
        <fullName evidence="2">Histidine kinase</fullName>
    </submittedName>
</protein>
<dbReference type="Gene3D" id="1.10.10.10">
    <property type="entry name" value="Winged helix-like DNA-binding domain superfamily/Winged helix DNA-binding domain"/>
    <property type="match status" value="1"/>
</dbReference>
<gene>
    <name evidence="2" type="ORF">COT91_01080</name>
</gene>
<dbReference type="Gene3D" id="3.30.565.10">
    <property type="entry name" value="Histidine kinase-like ATPase, C-terminal domain"/>
    <property type="match status" value="1"/>
</dbReference>
<sequence>MSNLDKEKILSFAQKKGQIRSKDLVGNYKVSRQYASSLLKGLVKTGKLLKVGSTNKAFYVLPQYASTHLEVFPTRIRKKYKNKGLEEHVALDDIENEFPLLLKLSENVRSIFTYAFSEMLNNAIEHSESDWIEIEIILEKKELNFKINDFGIGVFRNVMKKRSLNSELEATQDLLKGKTTTQPKSHSGEGIFFTSKAADFYELESYGFQLVVDNKINDVFFNKVKADKKGTRVGFTIATSSTRHLNHVFKKYTSKVDSGSGFDKTEIQVKLYTIGGVYVSRSQARRIIAGLDKFRSIILDFKKVPMVGQAFADEVFRVFRNRYPNIKIKAINTNEEVKFMIDRIE</sequence>
<feature type="domain" description="DUF4325" evidence="1">
    <location>
        <begin position="284"/>
        <end position="338"/>
    </location>
</feature>
<comment type="caution">
    <text evidence="2">The sequence shown here is derived from an EMBL/GenBank/DDBJ whole genome shotgun (WGS) entry which is preliminary data.</text>
</comment>
<dbReference type="InterPro" id="IPR025474">
    <property type="entry name" value="DUF4325"/>
</dbReference>
<reference evidence="3" key="1">
    <citation type="submission" date="2017-09" db="EMBL/GenBank/DDBJ databases">
        <title>Depth-based differentiation of microbial function through sediment-hosted aquifers and enrichment of novel symbionts in the deep terrestrial subsurface.</title>
        <authorList>
            <person name="Probst A.J."/>
            <person name="Ladd B."/>
            <person name="Jarett J.K."/>
            <person name="Geller-Mcgrath D.E."/>
            <person name="Sieber C.M.K."/>
            <person name="Emerson J.B."/>
            <person name="Anantharaman K."/>
            <person name="Thomas B.C."/>
            <person name="Malmstrom R."/>
            <person name="Stieglmeier M."/>
            <person name="Klingl A."/>
            <person name="Woyke T."/>
            <person name="Ryan C.M."/>
            <person name="Banfield J.F."/>
        </authorList>
    </citation>
    <scope>NUCLEOTIDE SEQUENCE [LARGE SCALE GENOMIC DNA]</scope>
</reference>
<organism evidence="2 3">
    <name type="scientific">Candidatus Doudnabacteria bacterium CG10_big_fil_rev_8_21_14_0_10_41_10</name>
    <dbReference type="NCBI Taxonomy" id="1974551"/>
    <lineage>
        <taxon>Bacteria</taxon>
        <taxon>Candidatus Doudnaibacteriota</taxon>
    </lineage>
</organism>
<dbReference type="GO" id="GO:0016301">
    <property type="term" value="F:kinase activity"/>
    <property type="evidence" value="ECO:0007669"/>
    <property type="project" value="UniProtKB-KW"/>
</dbReference>
<evidence type="ECO:0000313" key="2">
    <source>
        <dbReference type="EMBL" id="PIR97466.1"/>
    </source>
</evidence>
<dbReference type="InterPro" id="IPR036388">
    <property type="entry name" value="WH-like_DNA-bd_sf"/>
</dbReference>
<dbReference type="Pfam" id="PF14213">
    <property type="entry name" value="DUF4325"/>
    <property type="match status" value="1"/>
</dbReference>
<dbReference type="SUPFAM" id="SSF55874">
    <property type="entry name" value="ATPase domain of HSP90 chaperone/DNA topoisomerase II/histidine kinase"/>
    <property type="match status" value="1"/>
</dbReference>
<keyword evidence="2" id="KW-0418">Kinase</keyword>
<dbReference type="EMBL" id="PFAJ01000015">
    <property type="protein sequence ID" value="PIR97466.1"/>
    <property type="molecule type" value="Genomic_DNA"/>
</dbReference>